<evidence type="ECO:0000313" key="1">
    <source>
        <dbReference type="EMBL" id="EFA90752.1"/>
    </source>
</evidence>
<protein>
    <submittedName>
        <fullName evidence="1">Uncharacterized protein</fullName>
    </submittedName>
</protein>
<dbReference type="AlphaFoldDB" id="D1VRS8"/>
<dbReference type="Proteomes" id="UP000005711">
    <property type="component" value="Unassembled WGS sequence"/>
</dbReference>
<name>D1VRS8_9FIRM</name>
<proteinExistence type="predicted"/>
<dbReference type="RefSeq" id="WP_004823806.1">
    <property type="nucleotide sequence ID" value="NZ_ADDO01000010.1"/>
</dbReference>
<evidence type="ECO:0000313" key="2">
    <source>
        <dbReference type="Proteomes" id="UP000005711"/>
    </source>
</evidence>
<accession>D1VRS8</accession>
<gene>
    <name evidence="1" type="ORF">HMPREF0628_0227</name>
</gene>
<reference evidence="1 2" key="1">
    <citation type="submission" date="2009-12" db="EMBL/GenBank/DDBJ databases">
        <title>Genome Sequence of Peptoniphilus lacrimalis 315-B.</title>
        <authorList>
            <person name="Durkin A.S."/>
            <person name="Madupu R."/>
            <person name="Torralba M."/>
            <person name="Methe B."/>
            <person name="Sutton G."/>
            <person name="Strausberg R.L."/>
            <person name="Nelson K.E."/>
        </authorList>
    </citation>
    <scope>NUCLEOTIDE SEQUENCE [LARGE SCALE GENOMIC DNA]</scope>
    <source>
        <strain evidence="1 2">315-B</strain>
    </source>
</reference>
<comment type="caution">
    <text evidence="1">The sequence shown here is derived from an EMBL/GenBank/DDBJ whole genome shotgun (WGS) entry which is preliminary data.</text>
</comment>
<keyword evidence="2" id="KW-1185">Reference proteome</keyword>
<dbReference type="EMBL" id="ADDO01000010">
    <property type="protein sequence ID" value="EFA90752.1"/>
    <property type="molecule type" value="Genomic_DNA"/>
</dbReference>
<organism evidence="1 2">
    <name type="scientific">Peptoniphilus lacrimalis 315-B</name>
    <dbReference type="NCBI Taxonomy" id="596330"/>
    <lineage>
        <taxon>Bacteria</taxon>
        <taxon>Bacillati</taxon>
        <taxon>Bacillota</taxon>
        <taxon>Tissierellia</taxon>
        <taxon>Tissierellales</taxon>
        <taxon>Peptoniphilaceae</taxon>
        <taxon>Peptoniphilus</taxon>
    </lineage>
</organism>
<sequence length="137" mass="16970">MFEFDKKDWEKYLNASGFFDEYPNLHVDENFFIKSKEFYEDFGYYTPIGKFRDLNSDYELRIERFEPLKYHKSREFNKDDYFAYIERRIPGYSPKITRKRKIFVEEARRCFEKYQRYSPGTPVDSFTGHEELHELQE</sequence>